<dbReference type="GO" id="GO:0005886">
    <property type="term" value="C:plasma membrane"/>
    <property type="evidence" value="ECO:0007669"/>
    <property type="project" value="UniProtKB-SubCell"/>
</dbReference>
<proteinExistence type="predicted"/>
<evidence type="ECO:0000256" key="4">
    <source>
        <dbReference type="ARBA" id="ARBA00022692"/>
    </source>
</evidence>
<dbReference type="PANTHER" id="PTHR30462:SF0">
    <property type="entry name" value="INTERMEMBRANE TRANSPORT PROTEIN YEBT"/>
    <property type="match status" value="1"/>
</dbReference>
<evidence type="ECO:0000313" key="11">
    <source>
        <dbReference type="Proteomes" id="UP000243900"/>
    </source>
</evidence>
<evidence type="ECO:0000256" key="5">
    <source>
        <dbReference type="ARBA" id="ARBA00022989"/>
    </source>
</evidence>
<accession>A0A2P6AQT2</accession>
<reference evidence="11" key="1">
    <citation type="submission" date="2018-02" db="EMBL/GenBank/DDBJ databases">
        <title>Genome sequencing of Solimonas sp. HR-BB.</title>
        <authorList>
            <person name="Lee Y."/>
            <person name="Jeon C.O."/>
        </authorList>
    </citation>
    <scope>NUCLEOTIDE SEQUENCE [LARGE SCALE GENOMIC DNA]</scope>
    <source>
        <strain evidence="11">HR-E</strain>
    </source>
</reference>
<gene>
    <name evidence="10" type="ORF">C5O18_08805</name>
</gene>
<dbReference type="OrthoDB" id="9806984at2"/>
<evidence type="ECO:0000256" key="6">
    <source>
        <dbReference type="ARBA" id="ARBA00023136"/>
    </source>
</evidence>
<feature type="domain" description="Mce/MlaD" evidence="9">
    <location>
        <begin position="62"/>
        <end position="151"/>
    </location>
</feature>
<evidence type="ECO:0000256" key="2">
    <source>
        <dbReference type="ARBA" id="ARBA00022475"/>
    </source>
</evidence>
<comment type="caution">
    <text evidence="10">The sequence shown here is derived from an EMBL/GenBank/DDBJ whole genome shotgun (WGS) entry which is preliminary data.</text>
</comment>
<dbReference type="InterPro" id="IPR003399">
    <property type="entry name" value="Mce/MlaD"/>
</dbReference>
<dbReference type="EMBL" id="PTQZ01000261">
    <property type="protein sequence ID" value="PQA32655.1"/>
    <property type="molecule type" value="Genomic_DNA"/>
</dbReference>
<dbReference type="InterPro" id="IPR051800">
    <property type="entry name" value="PqiA-PqiB_transport"/>
</dbReference>
<evidence type="ECO:0000313" key="10">
    <source>
        <dbReference type="EMBL" id="PQA32655.1"/>
    </source>
</evidence>
<name>A0A2P6AQT2_9GAMM</name>
<keyword evidence="11" id="KW-1185">Reference proteome</keyword>
<dbReference type="AlphaFoldDB" id="A0A2P6AQT2"/>
<evidence type="ECO:0000256" key="8">
    <source>
        <dbReference type="SAM" id="Phobius"/>
    </source>
</evidence>
<evidence type="ECO:0000256" key="3">
    <source>
        <dbReference type="ARBA" id="ARBA00022519"/>
    </source>
</evidence>
<dbReference type="Proteomes" id="UP000243900">
    <property type="component" value="Unassembled WGS sequence"/>
</dbReference>
<evidence type="ECO:0000259" key="9">
    <source>
        <dbReference type="Pfam" id="PF02470"/>
    </source>
</evidence>
<feature type="non-terminal residue" evidence="10">
    <location>
        <position position="438"/>
    </location>
</feature>
<feature type="region of interest" description="Disordered" evidence="7">
    <location>
        <begin position="1"/>
        <end position="20"/>
    </location>
</feature>
<keyword evidence="5 8" id="KW-1133">Transmembrane helix</keyword>
<dbReference type="PANTHER" id="PTHR30462">
    <property type="entry name" value="INTERMEMBRANE TRANSPORT PROTEIN PQIB-RELATED"/>
    <property type="match status" value="1"/>
</dbReference>
<sequence length="438" mass="47433">MMMTDAKQTPERPDLTEGLPDALPDIQVSRAQRWLPSLVWLIPVVAALVGLSMVVKTLLDQGPAITISFASAEGMEAGKTKVKYKDVDIGVIQNITLSPDRRRVLAHVELNKEAAPFAVSDSRFWVVKPRVGAGGVSGLDTLLSGAYIGVDIGKSGEKQHQFTGLDVPPVITTDQPGKPFVLRADDLGSLDIGSPIYYRRILAGQVTGYALDENGKDVVLKVFVNAPYDRYVTSNARFWHASGIDLKLDAGGFQVNTQSLAAIAAGGIAFQAPEDAAAGEVAETEFVLAPDQTLAMKRPDGLPVSVMVDFDQSLRGLAPGAPVDFRGVVVGEVRRLGIDFDRQRKRLRMPVELVLYPDRLRGARKSARSEREFLATLVERGLRAQLKTGNLLTGQLYVALDFFPKAPPAVVDVRRDPLQIPAMPGSFEELQSAIAEIV</sequence>
<comment type="subcellular location">
    <subcellularLocation>
        <location evidence="1">Cell inner membrane</location>
    </subcellularLocation>
</comment>
<keyword evidence="4 8" id="KW-0812">Transmembrane</keyword>
<evidence type="ECO:0000256" key="1">
    <source>
        <dbReference type="ARBA" id="ARBA00004533"/>
    </source>
</evidence>
<dbReference type="Pfam" id="PF02470">
    <property type="entry name" value="MlaD"/>
    <property type="match status" value="3"/>
</dbReference>
<keyword evidence="6 8" id="KW-0472">Membrane</keyword>
<organism evidence="10 11">
    <name type="scientific">Amnimonas aquatica</name>
    <dbReference type="NCBI Taxonomy" id="2094561"/>
    <lineage>
        <taxon>Bacteria</taxon>
        <taxon>Pseudomonadati</taxon>
        <taxon>Pseudomonadota</taxon>
        <taxon>Gammaproteobacteria</taxon>
        <taxon>Moraxellales</taxon>
        <taxon>Moraxellaceae</taxon>
        <taxon>Amnimonas</taxon>
    </lineage>
</organism>
<keyword evidence="3" id="KW-0997">Cell inner membrane</keyword>
<evidence type="ECO:0000256" key="7">
    <source>
        <dbReference type="SAM" id="MobiDB-lite"/>
    </source>
</evidence>
<feature type="transmembrane region" description="Helical" evidence="8">
    <location>
        <begin position="38"/>
        <end position="59"/>
    </location>
</feature>
<feature type="domain" description="Mce/MlaD" evidence="9">
    <location>
        <begin position="305"/>
        <end position="402"/>
    </location>
</feature>
<keyword evidence="2" id="KW-1003">Cell membrane</keyword>
<protein>
    <submittedName>
        <fullName evidence="10">Mammalian cell entry protein</fullName>
    </submittedName>
</protein>
<feature type="domain" description="Mce/MlaD" evidence="9">
    <location>
        <begin position="177"/>
        <end position="239"/>
    </location>
</feature>